<dbReference type="Proteomes" id="UP000236370">
    <property type="component" value="Unassembled WGS sequence"/>
</dbReference>
<gene>
    <name evidence="5" type="primary">C2CD4B</name>
    <name evidence="3" type="ORF">CK820_G0008374</name>
</gene>
<organism evidence="3 4">
    <name type="scientific">Pan troglodytes</name>
    <name type="common">Chimpanzee</name>
    <dbReference type="NCBI Taxonomy" id="9598"/>
    <lineage>
        <taxon>Eukaryota</taxon>
        <taxon>Metazoa</taxon>
        <taxon>Chordata</taxon>
        <taxon>Craniata</taxon>
        <taxon>Vertebrata</taxon>
        <taxon>Euteleostomi</taxon>
        <taxon>Mammalia</taxon>
        <taxon>Eutheria</taxon>
        <taxon>Euarchontoglires</taxon>
        <taxon>Primates</taxon>
        <taxon>Haplorrhini</taxon>
        <taxon>Catarrhini</taxon>
        <taxon>Hominidae</taxon>
        <taxon>Pan</taxon>
    </lineage>
</organism>
<dbReference type="InterPro" id="IPR039208">
    <property type="entry name" value="C2_Ca-dependent_4"/>
</dbReference>
<dbReference type="SUPFAM" id="SSF49562">
    <property type="entry name" value="C2 domain (Calcium/lipid-binding domain, CaLB)"/>
    <property type="match status" value="1"/>
</dbReference>
<dbReference type="PANTHER" id="PTHR47226:SF1">
    <property type="entry name" value="C2 CALCIUM-DEPENDENT DOMAIN-CONTAINING PROTEIN 4B"/>
    <property type="match status" value="1"/>
</dbReference>
<dbReference type="OMA" id="AFDQDFC"/>
<dbReference type="PROSITE" id="PS50004">
    <property type="entry name" value="C2"/>
    <property type="match status" value="1"/>
</dbReference>
<dbReference type="GO" id="GO:0030155">
    <property type="term" value="P:regulation of cell adhesion"/>
    <property type="evidence" value="ECO:0007669"/>
    <property type="project" value="Ensembl"/>
</dbReference>
<dbReference type="EMBL" id="NBAG03000224">
    <property type="protein sequence ID" value="PNI74529.1"/>
    <property type="molecule type" value="Genomic_DNA"/>
</dbReference>
<feature type="region of interest" description="Disordered" evidence="1">
    <location>
        <begin position="194"/>
        <end position="234"/>
    </location>
</feature>
<dbReference type="GO" id="GO:0002675">
    <property type="term" value="P:positive regulation of acute inflammatory response"/>
    <property type="evidence" value="ECO:0007669"/>
    <property type="project" value="Ensembl"/>
</dbReference>
<evidence type="ECO:0000313" key="3">
    <source>
        <dbReference type="EMBL" id="PNI74529.1"/>
    </source>
</evidence>
<accession>A0A6D2X2M6</accession>
<feature type="region of interest" description="Disordered" evidence="1">
    <location>
        <begin position="113"/>
        <end position="168"/>
    </location>
</feature>
<evidence type="ECO:0000313" key="4">
    <source>
        <dbReference type="Proteomes" id="UP000236370"/>
    </source>
</evidence>
<reference evidence="3 4" key="1">
    <citation type="submission" date="2017-12" db="EMBL/GenBank/DDBJ databases">
        <title>High-resolution comparative analysis of great ape genomes.</title>
        <authorList>
            <person name="Pollen A."/>
            <person name="Hastie A."/>
            <person name="Hormozdiari F."/>
            <person name="Dougherty M."/>
            <person name="Liu R."/>
            <person name="Chaisson M."/>
            <person name="Hoppe E."/>
            <person name="Hill C."/>
            <person name="Pang A."/>
            <person name="Hillier L."/>
            <person name="Baker C."/>
            <person name="Armstrong J."/>
            <person name="Shendure J."/>
            <person name="Paten B."/>
            <person name="Wilson R."/>
            <person name="Chao H."/>
            <person name="Schneider V."/>
            <person name="Ventura M."/>
            <person name="Kronenberg Z."/>
            <person name="Murali S."/>
            <person name="Gordon D."/>
            <person name="Cantsilieris S."/>
            <person name="Munson K."/>
            <person name="Nelson B."/>
            <person name="Raja A."/>
            <person name="Underwood J."/>
            <person name="Diekhans M."/>
            <person name="Fiddes I."/>
            <person name="Haussler D."/>
            <person name="Eichler E."/>
        </authorList>
    </citation>
    <scope>NUCLEOTIDE SEQUENCE [LARGE SCALE GENOMIC DNA]</scope>
    <source>
        <strain evidence="3">Yerkes chimp pedigree #C0471</strain>
    </source>
</reference>
<proteinExistence type="predicted"/>
<feature type="compositionally biased region" description="Low complexity" evidence="1">
    <location>
        <begin position="215"/>
        <end position="232"/>
    </location>
</feature>
<dbReference type="KEGG" id="ptr:747509"/>
<comment type="caution">
    <text evidence="3">The sequence shown here is derived from an EMBL/GenBank/DDBJ whole genome shotgun (WGS) entry which is preliminary data.</text>
</comment>
<feature type="compositionally biased region" description="Basic and acidic residues" evidence="1">
    <location>
        <begin position="205"/>
        <end position="214"/>
    </location>
</feature>
<dbReference type="InterPro" id="IPR035892">
    <property type="entry name" value="C2_domain_sf"/>
</dbReference>
<dbReference type="Gene3D" id="2.60.40.150">
    <property type="entry name" value="C2 domain"/>
    <property type="match status" value="1"/>
</dbReference>
<feature type="domain" description="C2" evidence="2">
    <location>
        <begin position="248"/>
        <end position="364"/>
    </location>
</feature>
<dbReference type="VGNC" id="VGNC:11837">
    <property type="gene designation" value="C2CD4B"/>
</dbReference>
<dbReference type="InterPro" id="IPR000008">
    <property type="entry name" value="C2_dom"/>
</dbReference>
<evidence type="ECO:0000313" key="5">
    <source>
        <dbReference type="VGNC" id="VGNC:11837"/>
    </source>
</evidence>
<dbReference type="GO" id="GO:0002528">
    <property type="term" value="P:regulation of vascular permeability involved in acute inflammatory response"/>
    <property type="evidence" value="ECO:0007669"/>
    <property type="project" value="Ensembl"/>
</dbReference>
<evidence type="ECO:0000256" key="1">
    <source>
        <dbReference type="SAM" id="MobiDB-lite"/>
    </source>
</evidence>
<dbReference type="GeneID" id="747509"/>
<name>A0A6D2X2M6_PANTR</name>
<dbReference type="AlphaFoldDB" id="A0A6D2X2M6"/>
<dbReference type="PANTHER" id="PTHR47226">
    <property type="entry name" value="C2 CALCIUM-DEPENDENT DOMAIN-CONTAINING PROTEIN 4A"/>
    <property type="match status" value="1"/>
</dbReference>
<protein>
    <submittedName>
        <fullName evidence="3">C2CD4B isoform 1</fullName>
    </submittedName>
</protein>
<evidence type="ECO:0000259" key="2">
    <source>
        <dbReference type="PROSITE" id="PS50004"/>
    </source>
</evidence>
<sequence>MRLLEKLCSSAAGSSAPKPAFAKVLTPNRIPEFCIPPRLPAPCTLESPIRAAAVPRRCAAESDLWPRAADEDAGRTDWDPRSQAALSLPHLPRVRTAYGFCALLESPHTRRKESLLLGGPPAPRPRAHSYGGGGGPDAPLGTLCSPRGPGPATPAAPGGPRLPQDALAPRPRGCRLLRVPDGLLSRALRAGRSRRLARVRSVSSGKEDEERRAGSESPARAPSSSPLSSRAPLPERLEAEGTVALGRAGDALRLAAEYCPGTGRLRLRLLRAESLVGGAPGPRAVRCRLSLVLRPPGTARWQCSAVVGRSRKASFDQDFCFDGLSEDEVRRLAVCVKARDEGRGRDRGRLLGQGELSLGALLLL</sequence>